<dbReference type="PANTHER" id="PTHR23282">
    <property type="entry name" value="APICAL ENDOSOMAL GLYCOPROTEIN PRECURSOR"/>
    <property type="match status" value="1"/>
</dbReference>
<dbReference type="SMART" id="SM00137">
    <property type="entry name" value="MAM"/>
    <property type="match status" value="1"/>
</dbReference>
<dbReference type="AlphaFoldDB" id="A0A450SN77"/>
<evidence type="ECO:0000256" key="1">
    <source>
        <dbReference type="SAM" id="MobiDB-lite"/>
    </source>
</evidence>
<feature type="domain" description="MAM" evidence="3">
    <location>
        <begin position="33"/>
        <end position="195"/>
    </location>
</feature>
<organism evidence="4">
    <name type="scientific">Candidatus Kentrum sp. DK</name>
    <dbReference type="NCBI Taxonomy" id="2126562"/>
    <lineage>
        <taxon>Bacteria</taxon>
        <taxon>Pseudomonadati</taxon>
        <taxon>Pseudomonadota</taxon>
        <taxon>Gammaproteobacteria</taxon>
        <taxon>Candidatus Kentrum</taxon>
    </lineage>
</organism>
<sequence>MNPSPPRRRATLSLAFLLGTCLSALASAGTTIHTSGFETGLEGWTPEKETSLYDWARHSHGTTSRYTGPAGAHEGEYYLYLETSYGNTPGKIAYLESPAFSGENILEVTFHYHLYGNQMGRLVLQTFDGEAWQDFWQIEGQQQGSTNAAWTEKTLDVSGQDAQQIRFVGVTGTGYKGDMAIDYIVLKTGAPAAPGSNSPWTQSGSNIYYEHADGGNVGIGTDRPSADLHILGNLSQPLTGHVSIAADTTLVTGNGTRFTEELSEGDSLLIGGRTFLVTEITSDTALTVDASHAQGAEQVTAYTDSDLFSIQTGAEEQALVVNRAGKVGIGTAAPVVKLDVAGGIRLGYDAICDQEREGTIRYDNAGQAVEFCDGVVWTRVEGEAGVTGPQGIQGEKGDKGDPGEQGPIGPVGPQGLQGEQGPKGEVGATGPQGIQGEKGDTGATGSQGPPGDSSWDTHANGIYYNSAHGVGIGKVPDASYKLDVEGTTRSNDLKLDNKTACGKLYTDGSGNVQCGAEVIAGTGLSGDGGSGAMTLRVNTSQIQKRVSSNCSVGQSIRGINADGSVVCEKDDNDGDDITGVTSGNGSYIRLGDIQIAWGNIGLISGGGHEVVTFPQPFSEVPTVVVSSFTRIAYNCSAGRSGTDSRTMSGFTVEVETSVNNACSWFAIGRWK</sequence>
<proteinExistence type="predicted"/>
<evidence type="ECO:0000313" key="4">
    <source>
        <dbReference type="EMBL" id="VFJ55227.1"/>
    </source>
</evidence>
<dbReference type="InterPro" id="IPR051560">
    <property type="entry name" value="MAM_domain-containing"/>
</dbReference>
<name>A0A450SN77_9GAMM</name>
<gene>
    <name evidence="4" type="ORF">BECKDK2373B_GA0170837_10519</name>
</gene>
<dbReference type="Gene3D" id="2.60.120.200">
    <property type="match status" value="1"/>
</dbReference>
<feature type="region of interest" description="Disordered" evidence="1">
    <location>
        <begin position="385"/>
        <end position="459"/>
    </location>
</feature>
<dbReference type="InterPro" id="IPR000998">
    <property type="entry name" value="MAM_dom"/>
</dbReference>
<dbReference type="PANTHER" id="PTHR23282:SF101">
    <property type="entry name" value="MAM DOMAIN-CONTAINING PROTEIN"/>
    <property type="match status" value="1"/>
</dbReference>
<dbReference type="Pfam" id="PF00629">
    <property type="entry name" value="MAM"/>
    <property type="match status" value="1"/>
</dbReference>
<dbReference type="SUPFAM" id="SSF49899">
    <property type="entry name" value="Concanavalin A-like lectins/glucanases"/>
    <property type="match status" value="1"/>
</dbReference>
<dbReference type="InterPro" id="IPR008160">
    <property type="entry name" value="Collagen"/>
</dbReference>
<dbReference type="EMBL" id="CAADEX010000051">
    <property type="protein sequence ID" value="VFJ55227.1"/>
    <property type="molecule type" value="Genomic_DNA"/>
</dbReference>
<keyword evidence="4" id="KW-0176">Collagen</keyword>
<dbReference type="CDD" id="cd06263">
    <property type="entry name" value="MAM"/>
    <property type="match status" value="1"/>
</dbReference>
<evidence type="ECO:0000256" key="2">
    <source>
        <dbReference type="SAM" id="SignalP"/>
    </source>
</evidence>
<reference evidence="4" key="1">
    <citation type="submission" date="2019-02" db="EMBL/GenBank/DDBJ databases">
        <authorList>
            <person name="Gruber-Vodicka R. H."/>
            <person name="Seah K. B. B."/>
        </authorList>
    </citation>
    <scope>NUCLEOTIDE SEQUENCE</scope>
    <source>
        <strain evidence="4">BECK_DK47</strain>
    </source>
</reference>
<keyword evidence="2" id="KW-0732">Signal</keyword>
<feature type="signal peptide" evidence="2">
    <location>
        <begin position="1"/>
        <end position="26"/>
    </location>
</feature>
<dbReference type="PROSITE" id="PS50060">
    <property type="entry name" value="MAM_2"/>
    <property type="match status" value="1"/>
</dbReference>
<dbReference type="InterPro" id="IPR013320">
    <property type="entry name" value="ConA-like_dom_sf"/>
</dbReference>
<protein>
    <submittedName>
        <fullName evidence="4">Collagen triple helix repeat-containing protein</fullName>
    </submittedName>
</protein>
<dbReference type="Pfam" id="PF01391">
    <property type="entry name" value="Collagen"/>
    <property type="match status" value="1"/>
</dbReference>
<dbReference type="GO" id="GO:0016020">
    <property type="term" value="C:membrane"/>
    <property type="evidence" value="ECO:0007669"/>
    <property type="project" value="InterPro"/>
</dbReference>
<feature type="chain" id="PRO_5019421017" evidence="2">
    <location>
        <begin position="27"/>
        <end position="671"/>
    </location>
</feature>
<accession>A0A450SN77</accession>
<evidence type="ECO:0000259" key="3">
    <source>
        <dbReference type="PROSITE" id="PS50060"/>
    </source>
</evidence>